<dbReference type="SMART" id="SM00387">
    <property type="entry name" value="HATPase_c"/>
    <property type="match status" value="1"/>
</dbReference>
<dbReference type="Gene3D" id="3.30.565.10">
    <property type="entry name" value="Histidine kinase-like ATPase, C-terminal domain"/>
    <property type="match status" value="1"/>
</dbReference>
<feature type="transmembrane region" description="Helical" evidence="12">
    <location>
        <begin position="36"/>
        <end position="57"/>
    </location>
</feature>
<feature type="coiled-coil region" evidence="11">
    <location>
        <begin position="62"/>
        <end position="89"/>
    </location>
</feature>
<organism evidence="14 15">
    <name type="scientific">Ruoffia tabacinasalis</name>
    <dbReference type="NCBI Taxonomy" id="87458"/>
    <lineage>
        <taxon>Bacteria</taxon>
        <taxon>Bacillati</taxon>
        <taxon>Bacillota</taxon>
        <taxon>Bacilli</taxon>
        <taxon>Lactobacillales</taxon>
        <taxon>Aerococcaceae</taxon>
        <taxon>Ruoffia</taxon>
    </lineage>
</organism>
<keyword evidence="9" id="KW-0902">Two-component regulatory system</keyword>
<dbReference type="EMBL" id="VBSP01000047">
    <property type="protein sequence ID" value="TLQ39814.1"/>
    <property type="molecule type" value="Genomic_DNA"/>
</dbReference>
<dbReference type="InterPro" id="IPR036890">
    <property type="entry name" value="HATPase_C_sf"/>
</dbReference>
<feature type="transmembrane region" description="Helical" evidence="12">
    <location>
        <begin position="12"/>
        <end position="30"/>
    </location>
</feature>
<evidence type="ECO:0000256" key="7">
    <source>
        <dbReference type="ARBA" id="ARBA00022777"/>
    </source>
</evidence>
<name>A0A5R9DX50_9LACT</name>
<dbReference type="GO" id="GO:0000155">
    <property type="term" value="F:phosphorelay sensor kinase activity"/>
    <property type="evidence" value="ECO:0007669"/>
    <property type="project" value="TreeGrafter"/>
</dbReference>
<dbReference type="GO" id="GO:0004721">
    <property type="term" value="F:phosphoprotein phosphatase activity"/>
    <property type="evidence" value="ECO:0007669"/>
    <property type="project" value="TreeGrafter"/>
</dbReference>
<dbReference type="Pfam" id="PF02518">
    <property type="entry name" value="HATPase_c"/>
    <property type="match status" value="1"/>
</dbReference>
<keyword evidence="4" id="KW-1003">Cell membrane</keyword>
<keyword evidence="7 14" id="KW-0418">Kinase</keyword>
<evidence type="ECO:0000256" key="6">
    <source>
        <dbReference type="ARBA" id="ARBA00022692"/>
    </source>
</evidence>
<comment type="caution">
    <text evidence="14">The sequence shown here is derived from an EMBL/GenBank/DDBJ whole genome shotgun (WGS) entry which is preliminary data.</text>
</comment>
<dbReference type="Proteomes" id="UP000306420">
    <property type="component" value="Unassembled WGS sequence"/>
</dbReference>
<dbReference type="GO" id="GO:0016036">
    <property type="term" value="P:cellular response to phosphate starvation"/>
    <property type="evidence" value="ECO:0007669"/>
    <property type="project" value="TreeGrafter"/>
</dbReference>
<sequence length="298" mass="34876">MMRRFLNRNWGLLSVFILLHLVIWFVFLLFSLPMDVFWVLFWNLTIIMSVFLGYQILSFREEVRLETKVEQLQEELIDLQDASVMRQNELEEYFIMWVHQMKTPITASQLILKNPDDEAIRNLRQEMVSIENYTNMALNYLKLSNPATDMVFSERKLDDIINPLIRKYSLQFIQHGIRLHYQPIEAEVVTEANLTSLMIEQILNNALKYAKQKEIWISYDSQNATLTIKDSGRGIKAEDLPKIFDKGYSGFNGQLNQKSSGLGLYLVELVARRLNQPVSVESTFGQETQFTIQFNQTS</sequence>
<evidence type="ECO:0000313" key="14">
    <source>
        <dbReference type="EMBL" id="TLQ39814.1"/>
    </source>
</evidence>
<evidence type="ECO:0000313" key="15">
    <source>
        <dbReference type="Proteomes" id="UP000306420"/>
    </source>
</evidence>
<keyword evidence="6 12" id="KW-0812">Transmembrane</keyword>
<evidence type="ECO:0000259" key="13">
    <source>
        <dbReference type="PROSITE" id="PS50109"/>
    </source>
</evidence>
<dbReference type="InterPro" id="IPR003594">
    <property type="entry name" value="HATPase_dom"/>
</dbReference>
<dbReference type="PANTHER" id="PTHR45453:SF2">
    <property type="entry name" value="HISTIDINE KINASE"/>
    <property type="match status" value="1"/>
</dbReference>
<evidence type="ECO:0000256" key="10">
    <source>
        <dbReference type="ARBA" id="ARBA00023136"/>
    </source>
</evidence>
<dbReference type="InterPro" id="IPR005467">
    <property type="entry name" value="His_kinase_dom"/>
</dbReference>
<dbReference type="InterPro" id="IPR050351">
    <property type="entry name" value="BphY/WalK/GraS-like"/>
</dbReference>
<keyword evidence="8 12" id="KW-1133">Transmembrane helix</keyword>
<evidence type="ECO:0000256" key="3">
    <source>
        <dbReference type="ARBA" id="ARBA00012438"/>
    </source>
</evidence>
<dbReference type="GO" id="GO:0005886">
    <property type="term" value="C:plasma membrane"/>
    <property type="evidence" value="ECO:0007669"/>
    <property type="project" value="UniProtKB-SubCell"/>
</dbReference>
<dbReference type="SUPFAM" id="SSF55874">
    <property type="entry name" value="ATPase domain of HSP90 chaperone/DNA topoisomerase II/histidine kinase"/>
    <property type="match status" value="1"/>
</dbReference>
<comment type="subcellular location">
    <subcellularLocation>
        <location evidence="2">Cell membrane</location>
        <topology evidence="2">Multi-pass membrane protein</topology>
    </subcellularLocation>
</comment>
<feature type="domain" description="Histidine kinase" evidence="13">
    <location>
        <begin position="96"/>
        <end position="298"/>
    </location>
</feature>
<evidence type="ECO:0000256" key="11">
    <source>
        <dbReference type="SAM" id="Coils"/>
    </source>
</evidence>
<dbReference type="PROSITE" id="PS50109">
    <property type="entry name" value="HIS_KIN"/>
    <property type="match status" value="1"/>
</dbReference>
<keyword evidence="10 12" id="KW-0472">Membrane</keyword>
<evidence type="ECO:0000256" key="9">
    <source>
        <dbReference type="ARBA" id="ARBA00023012"/>
    </source>
</evidence>
<dbReference type="AlphaFoldDB" id="A0A5R9DX50"/>
<keyword evidence="5" id="KW-0808">Transferase</keyword>
<comment type="catalytic activity">
    <reaction evidence="1">
        <text>ATP + protein L-histidine = ADP + protein N-phospho-L-histidine.</text>
        <dbReference type="EC" id="2.7.13.3"/>
    </reaction>
</comment>
<evidence type="ECO:0000256" key="1">
    <source>
        <dbReference type="ARBA" id="ARBA00000085"/>
    </source>
</evidence>
<reference evidence="14 15" key="1">
    <citation type="submission" date="2019-05" db="EMBL/GenBank/DDBJ databases">
        <title>The metagenome of a microbial culture collection derived from dairy environment covers the genomic content of the human microbiome.</title>
        <authorList>
            <person name="Roder T."/>
            <person name="Wuthrich D."/>
            <person name="Sattari Z."/>
            <person name="Von Ah U."/>
            <person name="Bar C."/>
            <person name="Ronchi F."/>
            <person name="Macpherson A.J."/>
            <person name="Ganal-Vonarburg S.C."/>
            <person name="Bruggmann R."/>
            <person name="Vergeres G."/>
        </authorList>
    </citation>
    <scope>NUCLEOTIDE SEQUENCE [LARGE SCALE GENOMIC DNA]</scope>
    <source>
        <strain evidence="14 15">FAM 24227</strain>
    </source>
</reference>
<evidence type="ECO:0000256" key="12">
    <source>
        <dbReference type="SAM" id="Phobius"/>
    </source>
</evidence>
<dbReference type="EC" id="2.7.13.3" evidence="3"/>
<proteinExistence type="predicted"/>
<keyword evidence="11" id="KW-0175">Coiled coil</keyword>
<evidence type="ECO:0000256" key="5">
    <source>
        <dbReference type="ARBA" id="ARBA00022679"/>
    </source>
</evidence>
<protein>
    <recommendedName>
        <fullName evidence="3">histidine kinase</fullName>
        <ecNumber evidence="3">2.7.13.3</ecNumber>
    </recommendedName>
</protein>
<evidence type="ECO:0000256" key="2">
    <source>
        <dbReference type="ARBA" id="ARBA00004651"/>
    </source>
</evidence>
<gene>
    <name evidence="14" type="ORF">FEZ33_10190</name>
</gene>
<accession>A0A5R9DX50</accession>
<evidence type="ECO:0000256" key="4">
    <source>
        <dbReference type="ARBA" id="ARBA00022475"/>
    </source>
</evidence>
<dbReference type="OrthoDB" id="9780487at2"/>
<evidence type="ECO:0000256" key="8">
    <source>
        <dbReference type="ARBA" id="ARBA00022989"/>
    </source>
</evidence>
<dbReference type="PANTHER" id="PTHR45453">
    <property type="entry name" value="PHOSPHATE REGULON SENSOR PROTEIN PHOR"/>
    <property type="match status" value="1"/>
</dbReference>